<accession>A0AAV7W3N2</accession>
<sequence length="100" mass="11481">MKVERLNVGNLDRPDLQKLCKERGLHAGKKATKLELQLAPWAFEEDTRMQSQLKDSEDEDPNVGSLKEGELDLEMENDLAVCPEQELPEETFYPLRENPV</sequence>
<dbReference type="AlphaFoldDB" id="A0AAV7W3N2"/>
<keyword evidence="3" id="KW-1185">Reference proteome</keyword>
<name>A0AAV7W3N2_PLEWA</name>
<evidence type="ECO:0000313" key="2">
    <source>
        <dbReference type="EMBL" id="KAJ1208594.1"/>
    </source>
</evidence>
<proteinExistence type="predicted"/>
<reference evidence="2" key="1">
    <citation type="journal article" date="2022" name="bioRxiv">
        <title>Sequencing and chromosome-scale assembly of the giantPleurodeles waltlgenome.</title>
        <authorList>
            <person name="Brown T."/>
            <person name="Elewa A."/>
            <person name="Iarovenko S."/>
            <person name="Subramanian E."/>
            <person name="Araus A.J."/>
            <person name="Petzold A."/>
            <person name="Susuki M."/>
            <person name="Suzuki K.-i.T."/>
            <person name="Hayashi T."/>
            <person name="Toyoda A."/>
            <person name="Oliveira C."/>
            <person name="Osipova E."/>
            <person name="Leigh N.D."/>
            <person name="Simon A."/>
            <person name="Yun M.H."/>
        </authorList>
    </citation>
    <scope>NUCLEOTIDE SEQUENCE</scope>
    <source>
        <strain evidence="2">20211129_DDA</strain>
        <tissue evidence="2">Liver</tissue>
    </source>
</reference>
<protein>
    <submittedName>
        <fullName evidence="2">Uncharacterized protein</fullName>
    </submittedName>
</protein>
<evidence type="ECO:0000313" key="3">
    <source>
        <dbReference type="Proteomes" id="UP001066276"/>
    </source>
</evidence>
<gene>
    <name evidence="2" type="ORF">NDU88_003977</name>
</gene>
<feature type="region of interest" description="Disordered" evidence="1">
    <location>
        <begin position="46"/>
        <end position="71"/>
    </location>
</feature>
<evidence type="ECO:0000256" key="1">
    <source>
        <dbReference type="SAM" id="MobiDB-lite"/>
    </source>
</evidence>
<dbReference type="EMBL" id="JANPWB010000002">
    <property type="protein sequence ID" value="KAJ1208594.1"/>
    <property type="molecule type" value="Genomic_DNA"/>
</dbReference>
<comment type="caution">
    <text evidence="2">The sequence shown here is derived from an EMBL/GenBank/DDBJ whole genome shotgun (WGS) entry which is preliminary data.</text>
</comment>
<organism evidence="2 3">
    <name type="scientific">Pleurodeles waltl</name>
    <name type="common">Iberian ribbed newt</name>
    <dbReference type="NCBI Taxonomy" id="8319"/>
    <lineage>
        <taxon>Eukaryota</taxon>
        <taxon>Metazoa</taxon>
        <taxon>Chordata</taxon>
        <taxon>Craniata</taxon>
        <taxon>Vertebrata</taxon>
        <taxon>Euteleostomi</taxon>
        <taxon>Amphibia</taxon>
        <taxon>Batrachia</taxon>
        <taxon>Caudata</taxon>
        <taxon>Salamandroidea</taxon>
        <taxon>Salamandridae</taxon>
        <taxon>Pleurodelinae</taxon>
        <taxon>Pleurodeles</taxon>
    </lineage>
</organism>
<dbReference type="Proteomes" id="UP001066276">
    <property type="component" value="Chromosome 1_2"/>
</dbReference>